<evidence type="ECO:0000313" key="2">
    <source>
        <dbReference type="EMBL" id="OZG59039.1"/>
    </source>
</evidence>
<dbReference type="AlphaFoldDB" id="A0A261FIT6"/>
<sequence length="236" mass="26662">MRNGQPGGGRPDGRQPSGRQPSGTERTNSRSAHSLPRAVARNGETSTRVIPCHGSRQRMTRSPKSTLPATISCHTMTSRAFCAFPATIVRQGTYETGSSDVPCHGRHPVITPRTEKTTEFTPYSLDLRANRTEFRGRKRRKTSYRHSLPRPLAGNDSNRPYLVACHHNHWNLPSRIHPQKPPPRSATRHLPQPITLPEPESHLPYSQTTSRRHHNQWQPKPITHLPRHSPLRGLDQ</sequence>
<proteinExistence type="predicted"/>
<feature type="region of interest" description="Disordered" evidence="1">
    <location>
        <begin position="173"/>
        <end position="236"/>
    </location>
</feature>
<reference evidence="2 3" key="1">
    <citation type="journal article" date="2017" name="BMC Genomics">
        <title>Comparative genomic and phylogenomic analyses of the Bifidobacteriaceae family.</title>
        <authorList>
            <person name="Lugli G.A."/>
            <person name="Milani C."/>
            <person name="Turroni F."/>
            <person name="Duranti S."/>
            <person name="Mancabelli L."/>
            <person name="Mangifesta M."/>
            <person name="Ferrario C."/>
            <person name="Modesto M."/>
            <person name="Mattarelli P."/>
            <person name="Jiri K."/>
            <person name="van Sinderen D."/>
            <person name="Ventura M."/>
        </authorList>
    </citation>
    <scope>NUCLEOTIDE SEQUENCE [LARGE SCALE GENOMIC DNA]</scope>
    <source>
        <strain evidence="2 3">DSM 100201</strain>
    </source>
</reference>
<feature type="compositionally biased region" description="Polar residues" evidence="1">
    <location>
        <begin position="22"/>
        <end position="32"/>
    </location>
</feature>
<accession>A0A261FIT6</accession>
<evidence type="ECO:0000256" key="1">
    <source>
        <dbReference type="SAM" id="MobiDB-lite"/>
    </source>
</evidence>
<feature type="region of interest" description="Disordered" evidence="1">
    <location>
        <begin position="1"/>
        <end position="66"/>
    </location>
</feature>
<dbReference type="Proteomes" id="UP000216444">
    <property type="component" value="Unassembled WGS sequence"/>
</dbReference>
<feature type="compositionally biased region" description="Gly residues" evidence="1">
    <location>
        <begin position="1"/>
        <end position="10"/>
    </location>
</feature>
<name>A0A261FIT6_9BIFI</name>
<keyword evidence="3" id="KW-1185">Reference proteome</keyword>
<gene>
    <name evidence="2" type="ORF">BTIS_0192</name>
</gene>
<feature type="region of interest" description="Disordered" evidence="1">
    <location>
        <begin position="136"/>
        <end position="159"/>
    </location>
</feature>
<comment type="caution">
    <text evidence="2">The sequence shown here is derived from an EMBL/GenBank/DDBJ whole genome shotgun (WGS) entry which is preliminary data.</text>
</comment>
<organism evidence="2 3">
    <name type="scientific">Bifidobacterium tissieri</name>
    <dbReference type="NCBI Taxonomy" id="1630162"/>
    <lineage>
        <taxon>Bacteria</taxon>
        <taxon>Bacillati</taxon>
        <taxon>Actinomycetota</taxon>
        <taxon>Actinomycetes</taxon>
        <taxon>Bifidobacteriales</taxon>
        <taxon>Bifidobacteriaceae</taxon>
        <taxon>Bifidobacterium</taxon>
    </lineage>
</organism>
<feature type="compositionally biased region" description="Basic residues" evidence="1">
    <location>
        <begin position="136"/>
        <end position="148"/>
    </location>
</feature>
<dbReference type="EMBL" id="MWWV01000002">
    <property type="protein sequence ID" value="OZG59039.1"/>
    <property type="molecule type" value="Genomic_DNA"/>
</dbReference>
<evidence type="ECO:0000313" key="3">
    <source>
        <dbReference type="Proteomes" id="UP000216444"/>
    </source>
</evidence>
<protein>
    <submittedName>
        <fullName evidence="2">Uncharacterized protein</fullName>
    </submittedName>
</protein>